<sequence length="157" mass="18114">MVLAVTLCLIWIVVNLFIILPKRLSREENLFLFLTCSITIMISLLIPAKRMYFGDHGFNYSVEGTIAFLFNRNVIFPVLTLISINLVQDKGLWKKSLTFAASFLVFILFCKLEEKHTIVTSISTLILSVYFICYYILMLFLLKVFQLLGLKRQSGDE</sequence>
<comment type="caution">
    <text evidence="2">The sequence shown here is derived from an EMBL/GenBank/DDBJ whole genome shotgun (WGS) entry which is preliminary data.</text>
</comment>
<keyword evidence="1" id="KW-0472">Membrane</keyword>
<keyword evidence="1" id="KW-1133">Transmembrane helix</keyword>
<evidence type="ECO:0000256" key="1">
    <source>
        <dbReference type="SAM" id="Phobius"/>
    </source>
</evidence>
<dbReference type="RefSeq" id="WP_253060996.1">
    <property type="nucleotide sequence ID" value="NZ_JAMXWM010000007.1"/>
</dbReference>
<name>A0ABW5S7V4_9BACL</name>
<keyword evidence="3" id="KW-1185">Reference proteome</keyword>
<evidence type="ECO:0000313" key="3">
    <source>
        <dbReference type="Proteomes" id="UP001597399"/>
    </source>
</evidence>
<dbReference type="EMBL" id="JBHUMQ010000039">
    <property type="protein sequence ID" value="MFD2695237.1"/>
    <property type="molecule type" value="Genomic_DNA"/>
</dbReference>
<dbReference type="Proteomes" id="UP001597399">
    <property type="component" value="Unassembled WGS sequence"/>
</dbReference>
<keyword evidence="1" id="KW-0812">Transmembrane</keyword>
<feature type="transmembrane region" description="Helical" evidence="1">
    <location>
        <begin position="31"/>
        <end position="48"/>
    </location>
</feature>
<gene>
    <name evidence="2" type="ORF">ACFSUE_16650</name>
</gene>
<protein>
    <submittedName>
        <fullName evidence="2">Uncharacterized protein</fullName>
    </submittedName>
</protein>
<feature type="transmembrane region" description="Helical" evidence="1">
    <location>
        <begin position="69"/>
        <end position="86"/>
    </location>
</feature>
<evidence type="ECO:0000313" key="2">
    <source>
        <dbReference type="EMBL" id="MFD2695237.1"/>
    </source>
</evidence>
<reference evidence="3" key="1">
    <citation type="journal article" date="2019" name="Int. J. Syst. Evol. Microbiol.">
        <title>The Global Catalogue of Microorganisms (GCM) 10K type strain sequencing project: providing services to taxonomists for standard genome sequencing and annotation.</title>
        <authorList>
            <consortium name="The Broad Institute Genomics Platform"/>
            <consortium name="The Broad Institute Genome Sequencing Center for Infectious Disease"/>
            <person name="Wu L."/>
            <person name="Ma J."/>
        </authorList>
    </citation>
    <scope>NUCLEOTIDE SEQUENCE [LARGE SCALE GENOMIC DNA]</scope>
    <source>
        <strain evidence="3">TISTR 2466</strain>
    </source>
</reference>
<organism evidence="2 3">
    <name type="scientific">Sporolactobacillus shoreicorticis</name>
    <dbReference type="NCBI Taxonomy" id="1923877"/>
    <lineage>
        <taxon>Bacteria</taxon>
        <taxon>Bacillati</taxon>
        <taxon>Bacillota</taxon>
        <taxon>Bacilli</taxon>
        <taxon>Bacillales</taxon>
        <taxon>Sporolactobacillaceae</taxon>
        <taxon>Sporolactobacillus</taxon>
    </lineage>
</organism>
<accession>A0ABW5S7V4</accession>
<feature type="transmembrane region" description="Helical" evidence="1">
    <location>
        <begin position="122"/>
        <end position="142"/>
    </location>
</feature>
<proteinExistence type="predicted"/>
<feature type="transmembrane region" description="Helical" evidence="1">
    <location>
        <begin position="92"/>
        <end position="110"/>
    </location>
</feature>